<proteinExistence type="predicted"/>
<organism evidence="3 4">
    <name type="scientific">Chondromyces crocatus</name>
    <dbReference type="NCBI Taxonomy" id="52"/>
    <lineage>
        <taxon>Bacteria</taxon>
        <taxon>Pseudomonadati</taxon>
        <taxon>Myxococcota</taxon>
        <taxon>Polyangia</taxon>
        <taxon>Polyangiales</taxon>
        <taxon>Polyangiaceae</taxon>
        <taxon>Chondromyces</taxon>
    </lineage>
</organism>
<dbReference type="KEGG" id="ccro:CMC5_084050"/>
<dbReference type="PROSITE" id="PS51257">
    <property type="entry name" value="PROKAR_LIPOPROTEIN"/>
    <property type="match status" value="1"/>
</dbReference>
<dbReference type="Proteomes" id="UP000067626">
    <property type="component" value="Chromosome"/>
</dbReference>
<evidence type="ECO:0000256" key="1">
    <source>
        <dbReference type="SAM" id="MobiDB-lite"/>
    </source>
</evidence>
<dbReference type="STRING" id="52.CMC5_084050"/>
<keyword evidence="2" id="KW-0732">Signal</keyword>
<reference evidence="3 4" key="1">
    <citation type="submission" date="2015-07" db="EMBL/GenBank/DDBJ databases">
        <title>Genome analysis of myxobacterium Chondromyces crocatus Cm c5 reveals a high potential for natural compound synthesis and the genetic basis for the loss of fruiting body formation.</title>
        <authorList>
            <person name="Zaburannyi N."/>
            <person name="Bunk B."/>
            <person name="Maier J."/>
            <person name="Overmann J."/>
            <person name="Mueller R."/>
        </authorList>
    </citation>
    <scope>NUCLEOTIDE SEQUENCE [LARGE SCALE GENOMIC DNA]</scope>
    <source>
        <strain evidence="3 4">Cm c5</strain>
    </source>
</reference>
<accession>A0A0K1ETC0</accession>
<keyword evidence="4" id="KW-1185">Reference proteome</keyword>
<protein>
    <submittedName>
        <fullName evidence="3">Uncharacterized protein</fullName>
    </submittedName>
</protein>
<feature type="region of interest" description="Disordered" evidence="1">
    <location>
        <begin position="42"/>
        <end position="83"/>
    </location>
</feature>
<dbReference type="RefSeq" id="WP_156339269.1">
    <property type="nucleotide sequence ID" value="NZ_CP012159.1"/>
</dbReference>
<name>A0A0K1ETC0_CHOCO</name>
<feature type="chain" id="PRO_5005459946" evidence="2">
    <location>
        <begin position="25"/>
        <end position="165"/>
    </location>
</feature>
<feature type="compositionally biased region" description="Acidic residues" evidence="1">
    <location>
        <begin position="42"/>
        <end position="66"/>
    </location>
</feature>
<evidence type="ECO:0000313" key="4">
    <source>
        <dbReference type="Proteomes" id="UP000067626"/>
    </source>
</evidence>
<evidence type="ECO:0000256" key="2">
    <source>
        <dbReference type="SAM" id="SignalP"/>
    </source>
</evidence>
<sequence>MKMKSFTLVALLLGGSLFSLGCSANLQDTGTEGALKAVEAADEQAADEQAADEQAADEQAADEQAADEQAAHAATRGEPITTCGGFTGQPCGGTNECVDDPSDDCDPQNGGSDCGGICVGAMCGGFAGIPCSRDHVCLDDPRDDCDPENGGADCPGTCIFAGDPE</sequence>
<evidence type="ECO:0000313" key="3">
    <source>
        <dbReference type="EMBL" id="AKT44165.1"/>
    </source>
</evidence>
<gene>
    <name evidence="3" type="ORF">CMC5_084050</name>
</gene>
<dbReference type="OrthoDB" id="5509659at2"/>
<dbReference type="EMBL" id="CP012159">
    <property type="protein sequence ID" value="AKT44165.1"/>
    <property type="molecule type" value="Genomic_DNA"/>
</dbReference>
<dbReference type="AlphaFoldDB" id="A0A0K1ETC0"/>
<feature type="signal peptide" evidence="2">
    <location>
        <begin position="1"/>
        <end position="24"/>
    </location>
</feature>